<dbReference type="SUPFAM" id="SSF46689">
    <property type="entry name" value="Homeodomain-like"/>
    <property type="match status" value="1"/>
</dbReference>
<organism evidence="2 3">
    <name type="scientific">Altererythrobacter xiamenensis</name>
    <dbReference type="NCBI Taxonomy" id="1316679"/>
    <lineage>
        <taxon>Bacteria</taxon>
        <taxon>Pseudomonadati</taxon>
        <taxon>Pseudomonadota</taxon>
        <taxon>Alphaproteobacteria</taxon>
        <taxon>Sphingomonadales</taxon>
        <taxon>Erythrobacteraceae</taxon>
        <taxon>Altererythrobacter</taxon>
    </lineage>
</organism>
<dbReference type="EMBL" id="FXWG01000004">
    <property type="protein sequence ID" value="SMQ75859.1"/>
    <property type="molecule type" value="Genomic_DNA"/>
</dbReference>
<dbReference type="InterPro" id="IPR009057">
    <property type="entry name" value="Homeodomain-like_sf"/>
</dbReference>
<evidence type="ECO:0000313" key="3">
    <source>
        <dbReference type="Proteomes" id="UP000194420"/>
    </source>
</evidence>
<dbReference type="AlphaFoldDB" id="A0A1Y6FM64"/>
<reference evidence="3" key="1">
    <citation type="submission" date="2017-04" db="EMBL/GenBank/DDBJ databases">
        <authorList>
            <person name="Varghese N."/>
            <person name="Submissions S."/>
        </authorList>
    </citation>
    <scope>NUCLEOTIDE SEQUENCE [LARGE SCALE GENOMIC DNA]</scope>
</reference>
<evidence type="ECO:0000313" key="2">
    <source>
        <dbReference type="EMBL" id="SMQ75859.1"/>
    </source>
</evidence>
<accession>A0A1Y6FM64</accession>
<keyword evidence="3" id="KW-1185">Reference proteome</keyword>
<dbReference type="Proteomes" id="UP000194420">
    <property type="component" value="Unassembled WGS sequence"/>
</dbReference>
<dbReference type="RefSeq" id="WP_234990123.1">
    <property type="nucleotide sequence ID" value="NZ_FXWG01000004.1"/>
</dbReference>
<proteinExistence type="predicted"/>
<dbReference type="InterPro" id="IPR041478">
    <property type="entry name" value="TetR_C_27"/>
</dbReference>
<protein>
    <submittedName>
        <fullName evidence="2">Transcriptional regulator, TetR family</fullName>
    </submittedName>
</protein>
<dbReference type="Gene3D" id="1.10.357.10">
    <property type="entry name" value="Tetracycline Repressor, domain 2"/>
    <property type="match status" value="1"/>
</dbReference>
<feature type="domain" description="Tetracyclin repressor-like C-terminal" evidence="1">
    <location>
        <begin position="82"/>
        <end position="184"/>
    </location>
</feature>
<gene>
    <name evidence="2" type="ORF">SAMN06297468_3008</name>
</gene>
<sequence>MTAEEARAKRAELVQLAMELIEKRGSGVTRSDLAAESRISRSRIETIFPEETDLFEAIVEEWYAHDIRVMEEVVASDLPIQRKFYEFFARRYVRERERFEEDPALFALYCELGSDNFEQVRGFIDLADHYLTELIAQAQAEGYFEGLAIDRALTLINQMMIAYTSPNVLMMIAHRLTEEKLAAILDVLFAGLSGKNVEAGQSNGLRVIR</sequence>
<name>A0A1Y6FM64_9SPHN</name>
<evidence type="ECO:0000259" key="1">
    <source>
        <dbReference type="Pfam" id="PF17935"/>
    </source>
</evidence>
<dbReference type="Pfam" id="PF17935">
    <property type="entry name" value="TetR_C_27"/>
    <property type="match status" value="1"/>
</dbReference>